<dbReference type="PANTHER" id="PTHR47972">
    <property type="entry name" value="KINESIN-LIKE PROTEIN KLP-3"/>
    <property type="match status" value="1"/>
</dbReference>
<gene>
    <name evidence="8" type="primary">KIN14E</name>
    <name evidence="8" type="ORF">SNAT2548_LOCUS29525</name>
</gene>
<feature type="coiled-coil region" evidence="5">
    <location>
        <begin position="74"/>
        <end position="109"/>
    </location>
</feature>
<feature type="compositionally biased region" description="Basic residues" evidence="6">
    <location>
        <begin position="798"/>
        <end position="807"/>
    </location>
</feature>
<dbReference type="InterPro" id="IPR019821">
    <property type="entry name" value="Kinesin_motor_CS"/>
</dbReference>
<dbReference type="GO" id="GO:0008017">
    <property type="term" value="F:microtubule binding"/>
    <property type="evidence" value="ECO:0007669"/>
    <property type="project" value="InterPro"/>
</dbReference>
<dbReference type="InterPro" id="IPR027417">
    <property type="entry name" value="P-loop_NTPase"/>
</dbReference>
<evidence type="ECO:0000256" key="6">
    <source>
        <dbReference type="SAM" id="MobiDB-lite"/>
    </source>
</evidence>
<evidence type="ECO:0000256" key="2">
    <source>
        <dbReference type="ARBA" id="ARBA00022840"/>
    </source>
</evidence>
<evidence type="ECO:0000256" key="4">
    <source>
        <dbReference type="RuleBase" id="RU000394"/>
    </source>
</evidence>
<dbReference type="Gene3D" id="3.40.850.10">
    <property type="entry name" value="Kinesin motor domain"/>
    <property type="match status" value="1"/>
</dbReference>
<feature type="compositionally biased region" description="Polar residues" evidence="6">
    <location>
        <begin position="18"/>
        <end position="27"/>
    </location>
</feature>
<protein>
    <recommendedName>
        <fullName evidence="4">Kinesin-like protein</fullName>
    </recommendedName>
</protein>
<sequence length="807" mass="89846">MQCSATVLQNLGIQDVSRPSSAVTRQADQAAELTQKSDELSQKDVGTLMGDGERYGEENGAFGMKRVQAALFAKEEALSQKDAELQAKAQAEQEALEALQAKDAELERAPVVLSLGALQKRGRKSAYRHMRSEASEKEEMWTLGCVELERMSADKHPKPRTLHVTVIAVRRTEEVKEVRGIYRNLQVPLPCNNLQSVATVMDLFASRKNLTELRAQHKEPGMPRTRPKHVPSYGGVRVLGAAQMQLQEREVELEGQLKEKDLEETSFKTGNDEEQFCYAWGGDLTLLQAQRSPCVQELTIQKLEEDTEQLTGQVTELSGVRERAEQAEQMLEPWKKRTEEIHEAFQKDAHRSELARSCRCLDSLSSQEQALRKRYHNQMQDMKGAIRVFARIRPKVSREADQEISVWRRDAFSLECAAKDKKSTAKDYNFDAVFDEHNTQEDVFADCRGLIGSAVDGFNVTVFAYGQTGAGKYGNEAISSEGTCAADPKAGGVGRGFTWKEDAKFLVTLVPARTVPSDLKELFAVLSAVLGVHRAYLHIAGCQASASLLQRLYRDDLVDLLFTKGKGKVPPVLDIKKDPRGTVKVENAVEIEVTSPEELQKTIAMGMDRRHVVSDTLKSFLRPETDEKTNEHTRLEQRSHLIFIVTIESLNKKSKQVSTGKLTLCDLAGSERLKKSEVTGEQMKEAQSINKSLTALGDVIEALTKQAKHVPYRNHRLTQLLSDSLGGNAKTLMFVNCSPASGNLDETAPRLAYAVRAKNIVNKVEKNSDSQEVARLKKAGGSEAPRLKRPLPAQECHKHQHLRVIPG</sequence>
<dbReference type="SMART" id="SM00129">
    <property type="entry name" value="KISc"/>
    <property type="match status" value="1"/>
</dbReference>
<dbReference type="OrthoDB" id="3176171at2759"/>
<dbReference type="InterPro" id="IPR036961">
    <property type="entry name" value="Kinesin_motor_dom_sf"/>
</dbReference>
<dbReference type="GO" id="GO:0005874">
    <property type="term" value="C:microtubule"/>
    <property type="evidence" value="ECO:0007669"/>
    <property type="project" value="UniProtKB-KW"/>
</dbReference>
<dbReference type="InterPro" id="IPR027640">
    <property type="entry name" value="Kinesin-like_fam"/>
</dbReference>
<evidence type="ECO:0000313" key="8">
    <source>
        <dbReference type="EMBL" id="CAE7527277.1"/>
    </source>
</evidence>
<evidence type="ECO:0000256" key="5">
    <source>
        <dbReference type="SAM" id="Coils"/>
    </source>
</evidence>
<dbReference type="Pfam" id="PF16796">
    <property type="entry name" value="Microtub_bd"/>
    <property type="match status" value="1"/>
</dbReference>
<organism evidence="8 9">
    <name type="scientific">Symbiodinium natans</name>
    <dbReference type="NCBI Taxonomy" id="878477"/>
    <lineage>
        <taxon>Eukaryota</taxon>
        <taxon>Sar</taxon>
        <taxon>Alveolata</taxon>
        <taxon>Dinophyceae</taxon>
        <taxon>Suessiales</taxon>
        <taxon>Symbiodiniaceae</taxon>
        <taxon>Symbiodinium</taxon>
    </lineage>
</organism>
<keyword evidence="4" id="KW-0493">Microtubule</keyword>
<proteinExistence type="inferred from homology"/>
<evidence type="ECO:0000313" key="9">
    <source>
        <dbReference type="Proteomes" id="UP000604046"/>
    </source>
</evidence>
<dbReference type="GO" id="GO:0007018">
    <property type="term" value="P:microtubule-based movement"/>
    <property type="evidence" value="ECO:0007669"/>
    <property type="project" value="InterPro"/>
</dbReference>
<dbReference type="InterPro" id="IPR031852">
    <property type="entry name" value="Vik1/Cik1_MT-bd"/>
</dbReference>
<keyword evidence="4" id="KW-0505">Motor protein</keyword>
<evidence type="ECO:0000259" key="7">
    <source>
        <dbReference type="PROSITE" id="PS50067"/>
    </source>
</evidence>
<keyword evidence="5" id="KW-0175">Coiled coil</keyword>
<keyword evidence="9" id="KW-1185">Reference proteome</keyword>
<feature type="region of interest" description="Disordered" evidence="6">
    <location>
        <begin position="18"/>
        <end position="52"/>
    </location>
</feature>
<comment type="caution">
    <text evidence="3">Lacks conserved residue(s) required for the propagation of feature annotation.</text>
</comment>
<feature type="domain" description="Kinesin motor" evidence="7">
    <location>
        <begin position="385"/>
        <end position="760"/>
    </location>
</feature>
<dbReference type="EMBL" id="CAJNDS010002564">
    <property type="protein sequence ID" value="CAE7527277.1"/>
    <property type="molecule type" value="Genomic_DNA"/>
</dbReference>
<comment type="similarity">
    <text evidence="3 4">Belongs to the TRAFAC class myosin-kinesin ATPase superfamily. Kinesin family.</text>
</comment>
<dbReference type="AlphaFoldDB" id="A0A812TL45"/>
<name>A0A812TL45_9DINO</name>
<dbReference type="GO" id="GO:0005524">
    <property type="term" value="F:ATP binding"/>
    <property type="evidence" value="ECO:0007669"/>
    <property type="project" value="UniProtKB-KW"/>
</dbReference>
<comment type="caution">
    <text evidence="8">The sequence shown here is derived from an EMBL/GenBank/DDBJ whole genome shotgun (WGS) entry which is preliminary data.</text>
</comment>
<dbReference type="PANTHER" id="PTHR47972:SF16">
    <property type="entry name" value="KINESIN-LIKE PROTEIN"/>
    <property type="match status" value="1"/>
</dbReference>
<dbReference type="GO" id="GO:0003777">
    <property type="term" value="F:microtubule motor activity"/>
    <property type="evidence" value="ECO:0007669"/>
    <property type="project" value="InterPro"/>
</dbReference>
<dbReference type="PRINTS" id="PR00380">
    <property type="entry name" value="KINESINHEAVY"/>
</dbReference>
<reference evidence="8" key="1">
    <citation type="submission" date="2021-02" db="EMBL/GenBank/DDBJ databases">
        <authorList>
            <person name="Dougan E. K."/>
            <person name="Rhodes N."/>
            <person name="Thang M."/>
            <person name="Chan C."/>
        </authorList>
    </citation>
    <scope>NUCLEOTIDE SEQUENCE</scope>
</reference>
<dbReference type="PROSITE" id="PS50067">
    <property type="entry name" value="KINESIN_MOTOR_2"/>
    <property type="match status" value="1"/>
</dbReference>
<keyword evidence="2 4" id="KW-0067">ATP-binding</keyword>
<keyword evidence="1 4" id="KW-0547">Nucleotide-binding</keyword>
<evidence type="ECO:0000256" key="3">
    <source>
        <dbReference type="PROSITE-ProRule" id="PRU00283"/>
    </source>
</evidence>
<dbReference type="InterPro" id="IPR001752">
    <property type="entry name" value="Kinesin_motor_dom"/>
</dbReference>
<dbReference type="SUPFAM" id="SSF52540">
    <property type="entry name" value="P-loop containing nucleoside triphosphate hydrolases"/>
    <property type="match status" value="1"/>
</dbReference>
<accession>A0A812TL45</accession>
<dbReference type="PROSITE" id="PS00411">
    <property type="entry name" value="KINESIN_MOTOR_1"/>
    <property type="match status" value="1"/>
</dbReference>
<dbReference type="Proteomes" id="UP000604046">
    <property type="component" value="Unassembled WGS sequence"/>
</dbReference>
<dbReference type="Pfam" id="PF00225">
    <property type="entry name" value="Kinesin"/>
    <property type="match status" value="1"/>
</dbReference>
<evidence type="ECO:0000256" key="1">
    <source>
        <dbReference type="ARBA" id="ARBA00022741"/>
    </source>
</evidence>
<feature type="region of interest" description="Disordered" evidence="6">
    <location>
        <begin position="778"/>
        <end position="807"/>
    </location>
</feature>